<protein>
    <submittedName>
        <fullName evidence="2">Uncharacterized protein</fullName>
    </submittedName>
</protein>
<organism evidence="2 3">
    <name type="scientific">Hesseltinella vesiculosa</name>
    <dbReference type="NCBI Taxonomy" id="101127"/>
    <lineage>
        <taxon>Eukaryota</taxon>
        <taxon>Fungi</taxon>
        <taxon>Fungi incertae sedis</taxon>
        <taxon>Mucoromycota</taxon>
        <taxon>Mucoromycotina</taxon>
        <taxon>Mucoromycetes</taxon>
        <taxon>Mucorales</taxon>
        <taxon>Cunninghamellaceae</taxon>
        <taxon>Hesseltinella</taxon>
    </lineage>
</organism>
<comment type="caution">
    <text evidence="2">The sequence shown here is derived from an EMBL/GenBank/DDBJ whole genome shotgun (WGS) entry which is preliminary data.</text>
</comment>
<proteinExistence type="predicted"/>
<feature type="region of interest" description="Disordered" evidence="1">
    <location>
        <begin position="105"/>
        <end position="134"/>
    </location>
</feature>
<accession>A0A1X2GM64</accession>
<evidence type="ECO:0000313" key="2">
    <source>
        <dbReference type="EMBL" id="ORX56864.1"/>
    </source>
</evidence>
<dbReference type="AlphaFoldDB" id="A0A1X2GM64"/>
<dbReference type="Proteomes" id="UP000242146">
    <property type="component" value="Unassembled WGS sequence"/>
</dbReference>
<sequence>MSDLTEAFQKYVQTANHPSLLAFVTMNESIVKKWIASYDTVEEATRALKNKMKRVYCQTYPKRTTGPALKVDLTELFAAAKTDRAIYVEGERTLVMATQAARRRVETQLTTNNDNGDDDDNRNDDSDASVSATIDAPTEDDVNDIILDNGFNLTHGFERFKSSALQNSKTTGFTMYKDVHEVLSLNHILLLNDNQHGKSLVDFLGLDNLNRYHAHLKKSYMDDDVSVDDTLMQKLVAIFRKLKNKSRKTVKHALMKICMDTELDDLDESMVDILLNCLQKLPDFNNEQAIGEHQLLTNHIDPIVIPLFHLPEHGRVFHWMNRTIEDTKDLRPDGIMYIVEQRNIQNAIGYCEVKAHDSEDNVDSIHSDLFRLATFCKNSLDLGQVKAMMAVQVVGDTIIFYLFTIESAGLYTMFELGRLDAPLHCGELAQFVMELDFLKQMSATYRANCIGRTGETLTGIKRPSLDNDTLQAMMNPGSPTKKKVKVALNFH</sequence>
<evidence type="ECO:0000256" key="1">
    <source>
        <dbReference type="SAM" id="MobiDB-lite"/>
    </source>
</evidence>
<dbReference type="OrthoDB" id="2290051at2759"/>
<gene>
    <name evidence="2" type="ORF">DM01DRAFT_1319964</name>
</gene>
<name>A0A1X2GM64_9FUNG</name>
<keyword evidence="3" id="KW-1185">Reference proteome</keyword>
<reference evidence="2 3" key="1">
    <citation type="submission" date="2016-07" db="EMBL/GenBank/DDBJ databases">
        <title>Pervasive Adenine N6-methylation of Active Genes in Fungi.</title>
        <authorList>
            <consortium name="DOE Joint Genome Institute"/>
            <person name="Mondo S.J."/>
            <person name="Dannebaum R.O."/>
            <person name="Kuo R.C."/>
            <person name="Labutti K."/>
            <person name="Haridas S."/>
            <person name="Kuo A."/>
            <person name="Salamov A."/>
            <person name="Ahrendt S.R."/>
            <person name="Lipzen A."/>
            <person name="Sullivan W."/>
            <person name="Andreopoulos W.B."/>
            <person name="Clum A."/>
            <person name="Lindquist E."/>
            <person name="Daum C."/>
            <person name="Ramamoorthy G.K."/>
            <person name="Gryganskyi A."/>
            <person name="Culley D."/>
            <person name="Magnuson J.K."/>
            <person name="James T.Y."/>
            <person name="O'Malley M.A."/>
            <person name="Stajich J.E."/>
            <person name="Spatafora J.W."/>
            <person name="Visel A."/>
            <person name="Grigoriev I.V."/>
        </authorList>
    </citation>
    <scope>NUCLEOTIDE SEQUENCE [LARGE SCALE GENOMIC DNA]</scope>
    <source>
        <strain evidence="2 3">NRRL 3301</strain>
    </source>
</reference>
<evidence type="ECO:0000313" key="3">
    <source>
        <dbReference type="Proteomes" id="UP000242146"/>
    </source>
</evidence>
<dbReference type="EMBL" id="MCGT01000009">
    <property type="protein sequence ID" value="ORX56864.1"/>
    <property type="molecule type" value="Genomic_DNA"/>
</dbReference>